<dbReference type="Gene3D" id="3.30.9.80">
    <property type="match status" value="1"/>
</dbReference>
<dbReference type="InterPro" id="IPR036188">
    <property type="entry name" value="FAD/NAD-bd_sf"/>
</dbReference>
<organism evidence="2 3">
    <name type="scientific">Marinobacterium halophilum</name>
    <dbReference type="NCBI Taxonomy" id="267374"/>
    <lineage>
        <taxon>Bacteria</taxon>
        <taxon>Pseudomonadati</taxon>
        <taxon>Pseudomonadota</taxon>
        <taxon>Gammaproteobacteria</taxon>
        <taxon>Oceanospirillales</taxon>
        <taxon>Oceanospirillaceae</taxon>
        <taxon>Marinobacterium</taxon>
    </lineage>
</organism>
<dbReference type="PANTHER" id="PTHR37417">
    <property type="entry name" value="67 KDA MYOSIN-CROSS-REACTIVE ANTIGEN FAMILY PROTEIN (AFU_ORTHOLOGUE AFUA_5G09970)"/>
    <property type="match status" value="1"/>
</dbReference>
<protein>
    <submittedName>
        <fullName evidence="2">Oleate hydratase</fullName>
    </submittedName>
</protein>
<comment type="caution">
    <text evidence="2">The sequence shown here is derived from an EMBL/GenBank/DDBJ whole genome shotgun (WGS) entry which is preliminary data.</text>
</comment>
<dbReference type="Gene3D" id="3.50.50.60">
    <property type="entry name" value="FAD/NAD(P)-binding domain"/>
    <property type="match status" value="2"/>
</dbReference>
<keyword evidence="1" id="KW-0812">Transmembrane</keyword>
<dbReference type="GO" id="GO:0071949">
    <property type="term" value="F:FAD binding"/>
    <property type="evidence" value="ECO:0007669"/>
    <property type="project" value="InterPro"/>
</dbReference>
<dbReference type="Proteomes" id="UP000242133">
    <property type="component" value="Unassembled WGS sequence"/>
</dbReference>
<feature type="transmembrane region" description="Helical" evidence="1">
    <location>
        <begin position="21"/>
        <end position="40"/>
    </location>
</feature>
<reference evidence="2 3" key="1">
    <citation type="submission" date="2018-03" db="EMBL/GenBank/DDBJ databases">
        <title>Genomic Encyclopedia of Archaeal and Bacterial Type Strains, Phase II (KMG-II): from individual species to whole genera.</title>
        <authorList>
            <person name="Goeker M."/>
        </authorList>
    </citation>
    <scope>NUCLEOTIDE SEQUENCE [LARGE SCALE GENOMIC DNA]</scope>
    <source>
        <strain evidence="2 3">DSM 17586</strain>
    </source>
</reference>
<dbReference type="OrthoDB" id="4540221at2"/>
<dbReference type="PANTHER" id="PTHR37417:SF3">
    <property type="entry name" value="MYOSIN-CROSSREACTIVE PROTEIN"/>
    <property type="match status" value="1"/>
</dbReference>
<gene>
    <name evidence="2" type="ORF">CLV44_1276</name>
</gene>
<accession>A0A2P8EL92</accession>
<keyword evidence="1" id="KW-0472">Membrane</keyword>
<evidence type="ECO:0000313" key="3">
    <source>
        <dbReference type="Proteomes" id="UP000242133"/>
    </source>
</evidence>
<sequence length="543" mass="61347">MGNYNWEDNVMQIRDKHPNDSTVYLIGSGIASLASAVYLIKDAGVPGENIHILEQNEIPGGALDGSGDPDDGFIIRGGRMHEEHFVCYWDLLSNIPSYDDPNISVKDESFEFNSRYIAHAQARLLKDGKIMDASSFGLSFKDKADLLKLTCASEESLDNVRIEDWFNEAFFTTHYWYLWATMFAFQTWSSVAVMRRYMKRFIHLLEGMPRLGGVMRTKYNQYHSVVVPLRRYLEGFGVHFNMQTQVIDIDFAVSVDTKTATAIHVINESGHEDTINLGDKDYVFITNGSITESTDNGSWTDAPMLKDKASSGAWTLWEKIAKKDRAFGHPGVFSDNIDLQKWYSYTVTLRDDTFHDYMEDFSGNLSGTGGLVTMTDSSWLMSIVIARQPHFPNQPQGIKVFWGYALYPDNVGDYVKKKMSECNGEEILQELWYQLKIQALMQPVVDAGKVNCIPVAMPFIDSLFMPCGKGDRPDVIPNGATNFAFIGQFAEVPKDCVFTVEYSVRCAQTAVYGLFATDKEVLPVYDSIHRPSVLLRAMRAINR</sequence>
<dbReference type="NCBIfam" id="NF010584">
    <property type="entry name" value="PRK13977.1"/>
    <property type="match status" value="1"/>
</dbReference>
<proteinExistence type="predicted"/>
<keyword evidence="1" id="KW-1133">Transmembrane helix</keyword>
<evidence type="ECO:0000256" key="1">
    <source>
        <dbReference type="SAM" id="Phobius"/>
    </source>
</evidence>
<dbReference type="InterPro" id="IPR010354">
    <property type="entry name" value="Oleate_hydratase"/>
</dbReference>
<name>A0A2P8EL92_9GAMM</name>
<dbReference type="AlphaFoldDB" id="A0A2P8EL92"/>
<dbReference type="Pfam" id="PF06100">
    <property type="entry name" value="MCRA"/>
    <property type="match status" value="1"/>
</dbReference>
<dbReference type="GO" id="GO:0006631">
    <property type="term" value="P:fatty acid metabolic process"/>
    <property type="evidence" value="ECO:0007669"/>
    <property type="project" value="InterPro"/>
</dbReference>
<dbReference type="EMBL" id="PYGI01000027">
    <property type="protein sequence ID" value="PSL10244.1"/>
    <property type="molecule type" value="Genomic_DNA"/>
</dbReference>
<dbReference type="GO" id="GO:0050151">
    <property type="term" value="F:oleate hydratase activity"/>
    <property type="evidence" value="ECO:0007669"/>
    <property type="project" value="InterPro"/>
</dbReference>
<dbReference type="SUPFAM" id="SSF51905">
    <property type="entry name" value="FAD/NAD(P)-binding domain"/>
    <property type="match status" value="1"/>
</dbReference>
<dbReference type="RefSeq" id="WP_106593106.1">
    <property type="nucleotide sequence ID" value="NZ_PYGI01000027.1"/>
</dbReference>
<keyword evidence="3" id="KW-1185">Reference proteome</keyword>
<evidence type="ECO:0000313" key="2">
    <source>
        <dbReference type="EMBL" id="PSL10244.1"/>
    </source>
</evidence>